<dbReference type="EMBL" id="JAAAPK010000010">
    <property type="protein sequence ID" value="NBC44471.1"/>
    <property type="molecule type" value="Genomic_DNA"/>
</dbReference>
<feature type="transmembrane region" description="Helical" evidence="1">
    <location>
        <begin position="383"/>
        <end position="402"/>
    </location>
</feature>
<dbReference type="GO" id="GO:0051082">
    <property type="term" value="F:unfolded protein binding"/>
    <property type="evidence" value="ECO:0007669"/>
    <property type="project" value="InterPro"/>
</dbReference>
<evidence type="ECO:0000313" key="2">
    <source>
        <dbReference type="EMBL" id="NBC44471.1"/>
    </source>
</evidence>
<keyword evidence="1" id="KW-1133">Transmembrane helix</keyword>
<feature type="transmembrane region" description="Helical" evidence="1">
    <location>
        <begin position="343"/>
        <end position="362"/>
    </location>
</feature>
<proteinExistence type="predicted"/>
<dbReference type="InterPro" id="IPR001305">
    <property type="entry name" value="HSP_DnaJ_Cys-rich_dom"/>
</dbReference>
<protein>
    <recommendedName>
        <fullName evidence="4">CR-type domain-containing protein</fullName>
    </recommendedName>
</protein>
<sequence>MLDEEIHSKARAAAVRWARWRLGPLGFADLITRVDASVLRYGRLVTRYAVRTGTWAEEAYAGGTNTARSSRSTPQVSLDTLDLWSASPEALAEKSSHLAVCGDCHGAGAVTCPTCSGSLRASCSGCGGSGRRMSRARKSYRMVNCTECRGKGTKKCVRCTKGMVGCHTCRGSGTLRRWLKVSTVERTQVRAWPDAKAVSAHKGLLEDSKRALQWPGARALASAEHAGPLPGSALGDEARSAGFIAARSSLEPEFEPLRGRILSQSLDVFEAPSATVCFEFAGRPGFIHLLGRDLQPTKARDTSAFHRRVGALMGVAMAGFFGMPFLVSAFIGRHAFYAEPDQSALAMLAIFGLWPGTWWWAATALRRRRASGAKSPARWHDRIGIGLTGLCALVLAGCFLFIRPSVPELVRLTATGQLRQAELHADLLEARGESSPEYIGARNAFVLARLQGMDNRDAVKLIRHYAGSGQGTGPLEAERVKLREAWARSALERGEEAPVEAELTALSSERAPASVMDGLRAKLEDFRIAKGKAALEKGDLAEAIQVLSRIQARTLVSERPEPLITQAHLRQEHACPARDVRCRATALHAAVAVDTGETARTALASFRGAELTRMATATAHSGGLGASLRELRTADEDAGALLSVLGSDAEMTAARAAILGRREALLSNRFPLGEPVEVAQAQLGPSGLEMQRSDVFRVVDAPPGTLTYLFVAQGMTRGLYVTAPDHGQAGLSPAALQIAAKRFTGQEFAAKDLVHAGKGVAHVTVRLGRHTALLGWHDDTLVEAQMGRVEP</sequence>
<reference evidence="2 3" key="1">
    <citation type="submission" date="2020-01" db="EMBL/GenBank/DDBJ databases">
        <title>The draft genome sequence of Corallococcus exiguus DSM 14696.</title>
        <authorList>
            <person name="Zhang X."/>
            <person name="Zhu H."/>
        </authorList>
    </citation>
    <scope>NUCLEOTIDE SEQUENCE [LARGE SCALE GENOMIC DNA]</scope>
    <source>
        <strain evidence="2 3">DSM 14696</strain>
    </source>
</reference>
<dbReference type="Proteomes" id="UP000537825">
    <property type="component" value="Unassembled WGS sequence"/>
</dbReference>
<dbReference type="InterPro" id="IPR052789">
    <property type="entry name" value="SSUH2_homolog"/>
</dbReference>
<keyword evidence="1" id="KW-0812">Transmembrane</keyword>
<dbReference type="PANTHER" id="PTHR48465">
    <property type="entry name" value="PROTEIN SSUH2 HOMOLOG"/>
    <property type="match status" value="1"/>
</dbReference>
<feature type="transmembrane region" description="Helical" evidence="1">
    <location>
        <begin position="309"/>
        <end position="331"/>
    </location>
</feature>
<keyword evidence="1" id="KW-0472">Membrane</keyword>
<comment type="caution">
    <text evidence="2">The sequence shown here is derived from an EMBL/GenBank/DDBJ whole genome shotgun (WGS) entry which is preliminary data.</text>
</comment>
<gene>
    <name evidence="2" type="ORF">GTZ93_32180</name>
</gene>
<dbReference type="CDD" id="cd10719">
    <property type="entry name" value="DnaJ_zf"/>
    <property type="match status" value="1"/>
</dbReference>
<keyword evidence="3" id="KW-1185">Reference proteome</keyword>
<organism evidence="2 3">
    <name type="scientific">Corallococcus exiguus</name>
    <dbReference type="NCBI Taxonomy" id="83462"/>
    <lineage>
        <taxon>Bacteria</taxon>
        <taxon>Pseudomonadati</taxon>
        <taxon>Myxococcota</taxon>
        <taxon>Myxococcia</taxon>
        <taxon>Myxococcales</taxon>
        <taxon>Cystobacterineae</taxon>
        <taxon>Myxococcaceae</taxon>
        <taxon>Corallococcus</taxon>
    </lineage>
</organism>
<dbReference type="GO" id="GO:0031072">
    <property type="term" value="F:heat shock protein binding"/>
    <property type="evidence" value="ECO:0007669"/>
    <property type="project" value="InterPro"/>
</dbReference>
<evidence type="ECO:0000256" key="1">
    <source>
        <dbReference type="SAM" id="Phobius"/>
    </source>
</evidence>
<name>A0A7X4YFW6_9BACT</name>
<accession>A0A7X4YFW6</accession>
<dbReference type="PANTHER" id="PTHR48465:SF1">
    <property type="entry name" value="PROTEIN SSUH2 HOMOLOG"/>
    <property type="match status" value="1"/>
</dbReference>
<evidence type="ECO:0008006" key="4">
    <source>
        <dbReference type="Google" id="ProtNLM"/>
    </source>
</evidence>
<dbReference type="AlphaFoldDB" id="A0A7X4YFW6"/>
<evidence type="ECO:0000313" key="3">
    <source>
        <dbReference type="Proteomes" id="UP000537825"/>
    </source>
</evidence>
<dbReference type="RefSeq" id="WP_139920573.1">
    <property type="nucleotide sequence ID" value="NZ_CBCSLE010000133.1"/>
</dbReference>